<evidence type="ECO:0000313" key="1">
    <source>
        <dbReference type="EMBL" id="KJA18228.1"/>
    </source>
</evidence>
<dbReference type="PROSITE" id="PS51257">
    <property type="entry name" value="PROKAR_LIPOPROTEIN"/>
    <property type="match status" value="1"/>
</dbReference>
<dbReference type="Proteomes" id="UP000054270">
    <property type="component" value="Unassembled WGS sequence"/>
</dbReference>
<proteinExistence type="predicted"/>
<dbReference type="AlphaFoldDB" id="A0A0D2M510"/>
<protein>
    <submittedName>
        <fullName evidence="1">Uncharacterized protein</fullName>
    </submittedName>
</protein>
<sequence>MMAREYQNAETLATLACTLTITLSCIQDGIGYLRLAVTRCVNNHRPPVHKTSKFMLSPLLSVSIDVTVEHCHY</sequence>
<accession>A0A0D2M510</accession>
<gene>
    <name evidence="1" type="ORF">HYPSUDRAFT_90204</name>
</gene>
<organism evidence="1 2">
    <name type="scientific">Hypholoma sublateritium (strain FD-334 SS-4)</name>
    <dbReference type="NCBI Taxonomy" id="945553"/>
    <lineage>
        <taxon>Eukaryota</taxon>
        <taxon>Fungi</taxon>
        <taxon>Dikarya</taxon>
        <taxon>Basidiomycota</taxon>
        <taxon>Agaricomycotina</taxon>
        <taxon>Agaricomycetes</taxon>
        <taxon>Agaricomycetidae</taxon>
        <taxon>Agaricales</taxon>
        <taxon>Agaricineae</taxon>
        <taxon>Strophariaceae</taxon>
        <taxon>Hypholoma</taxon>
    </lineage>
</organism>
<dbReference type="EMBL" id="KN817592">
    <property type="protein sequence ID" value="KJA18228.1"/>
    <property type="molecule type" value="Genomic_DNA"/>
</dbReference>
<name>A0A0D2M510_HYPSF</name>
<keyword evidence="2" id="KW-1185">Reference proteome</keyword>
<evidence type="ECO:0000313" key="2">
    <source>
        <dbReference type="Proteomes" id="UP000054270"/>
    </source>
</evidence>
<reference evidence="2" key="1">
    <citation type="submission" date="2014-04" db="EMBL/GenBank/DDBJ databases">
        <title>Evolutionary Origins and Diversification of the Mycorrhizal Mutualists.</title>
        <authorList>
            <consortium name="DOE Joint Genome Institute"/>
            <consortium name="Mycorrhizal Genomics Consortium"/>
            <person name="Kohler A."/>
            <person name="Kuo A."/>
            <person name="Nagy L.G."/>
            <person name="Floudas D."/>
            <person name="Copeland A."/>
            <person name="Barry K.W."/>
            <person name="Cichocki N."/>
            <person name="Veneault-Fourrey C."/>
            <person name="LaButti K."/>
            <person name="Lindquist E.A."/>
            <person name="Lipzen A."/>
            <person name="Lundell T."/>
            <person name="Morin E."/>
            <person name="Murat C."/>
            <person name="Riley R."/>
            <person name="Ohm R."/>
            <person name="Sun H."/>
            <person name="Tunlid A."/>
            <person name="Henrissat B."/>
            <person name="Grigoriev I.V."/>
            <person name="Hibbett D.S."/>
            <person name="Martin F."/>
        </authorList>
    </citation>
    <scope>NUCLEOTIDE SEQUENCE [LARGE SCALE GENOMIC DNA]</scope>
    <source>
        <strain evidence="2">FD-334 SS-4</strain>
    </source>
</reference>